<keyword evidence="1" id="KW-0493">Microtubule</keyword>
<protein>
    <recommendedName>
        <fullName evidence="8">RRM domain-containing protein</fullName>
    </recommendedName>
</protein>
<dbReference type="InterPro" id="IPR012677">
    <property type="entry name" value="Nucleotide-bd_a/b_plait_sf"/>
</dbReference>
<gene>
    <name evidence="9" type="ORF">RJT34_11992</name>
</gene>
<feature type="domain" description="RRM" evidence="8">
    <location>
        <begin position="97"/>
        <end position="185"/>
    </location>
</feature>
<evidence type="ECO:0000256" key="7">
    <source>
        <dbReference type="SAM" id="Coils"/>
    </source>
</evidence>
<keyword evidence="10" id="KW-1185">Reference proteome</keyword>
<reference evidence="9 10" key="1">
    <citation type="submission" date="2024-01" db="EMBL/GenBank/DDBJ databases">
        <title>The genomes of 5 underutilized Papilionoideae crops provide insights into root nodulation and disease resistance.</title>
        <authorList>
            <person name="Yuan L."/>
        </authorList>
    </citation>
    <scope>NUCLEOTIDE SEQUENCE [LARGE SCALE GENOMIC DNA]</scope>
    <source>
        <strain evidence="9">LY-2023</strain>
        <tissue evidence="9">Leaf</tissue>
    </source>
</reference>
<accession>A0AAN9PK21</accession>
<name>A0AAN9PK21_CLITE</name>
<dbReference type="GO" id="GO:0005524">
    <property type="term" value="F:ATP binding"/>
    <property type="evidence" value="ECO:0007669"/>
    <property type="project" value="UniProtKB-KW"/>
</dbReference>
<feature type="coiled-coil region" evidence="7">
    <location>
        <begin position="69"/>
        <end position="96"/>
    </location>
</feature>
<dbReference type="AlphaFoldDB" id="A0AAN9PK21"/>
<evidence type="ECO:0000259" key="8">
    <source>
        <dbReference type="PROSITE" id="PS50102"/>
    </source>
</evidence>
<dbReference type="EMBL" id="JAYKXN010000003">
    <property type="protein sequence ID" value="KAK7301131.1"/>
    <property type="molecule type" value="Genomic_DNA"/>
</dbReference>
<evidence type="ECO:0000313" key="10">
    <source>
        <dbReference type="Proteomes" id="UP001359559"/>
    </source>
</evidence>
<evidence type="ECO:0000256" key="2">
    <source>
        <dbReference type="ARBA" id="ARBA00022741"/>
    </source>
</evidence>
<evidence type="ECO:0000256" key="5">
    <source>
        <dbReference type="ARBA" id="ARBA00023175"/>
    </source>
</evidence>
<keyword evidence="2" id="KW-0547">Nucleotide-binding</keyword>
<dbReference type="PANTHER" id="PTHR37739:SF14">
    <property type="entry name" value="KINESIN-LIKE PROTEIN KIN-12E"/>
    <property type="match status" value="1"/>
</dbReference>
<dbReference type="PANTHER" id="PTHR37739">
    <property type="entry name" value="KINESIN-LIKE PROTEIN KIN-12D"/>
    <property type="match status" value="1"/>
</dbReference>
<evidence type="ECO:0000256" key="3">
    <source>
        <dbReference type="ARBA" id="ARBA00022840"/>
    </source>
</evidence>
<dbReference type="GO" id="GO:0005874">
    <property type="term" value="C:microtubule"/>
    <property type="evidence" value="ECO:0007669"/>
    <property type="project" value="UniProtKB-KW"/>
</dbReference>
<comment type="caution">
    <text evidence="9">The sequence shown here is derived from an EMBL/GenBank/DDBJ whole genome shotgun (WGS) entry which is preliminary data.</text>
</comment>
<keyword evidence="6" id="KW-0694">RNA-binding</keyword>
<dbReference type="InterPro" id="IPR000504">
    <property type="entry name" value="RRM_dom"/>
</dbReference>
<evidence type="ECO:0000256" key="4">
    <source>
        <dbReference type="ARBA" id="ARBA00023054"/>
    </source>
</evidence>
<dbReference type="Gene3D" id="3.30.70.330">
    <property type="match status" value="1"/>
</dbReference>
<dbReference type="InterPro" id="IPR035979">
    <property type="entry name" value="RBD_domain_sf"/>
</dbReference>
<dbReference type="GO" id="GO:0003723">
    <property type="term" value="F:RNA binding"/>
    <property type="evidence" value="ECO:0007669"/>
    <property type="project" value="UniProtKB-UniRule"/>
</dbReference>
<sequence length="209" mass="24538">MEKNEEKIREMEVGMMEKNSKKEWELMGTRLLLEQMKEERARGDEVMEKWKQPLNLELEAVASQKISAETHLLNEKEEHLKEIEVLQAQVDQNKEVTRFTMENLQLREEIRRHASNDTHELEEILYCLFSQQYGRILDAVAVKTPKLRGQAWVCFSEVTAASNAVQQMQNFPFYDKPMILGGVKNARLFRGEWSTTISMMLEYPKVDNL</sequence>
<keyword evidence="4 7" id="KW-0175">Coiled coil</keyword>
<evidence type="ECO:0000313" key="9">
    <source>
        <dbReference type="EMBL" id="KAK7301131.1"/>
    </source>
</evidence>
<keyword evidence="3" id="KW-0067">ATP-binding</keyword>
<dbReference type="SUPFAM" id="SSF54928">
    <property type="entry name" value="RNA-binding domain, RBD"/>
    <property type="match status" value="1"/>
</dbReference>
<dbReference type="InterPro" id="IPR044986">
    <property type="entry name" value="KIF15/KIN-12"/>
</dbReference>
<dbReference type="Proteomes" id="UP001359559">
    <property type="component" value="Unassembled WGS sequence"/>
</dbReference>
<evidence type="ECO:0000256" key="1">
    <source>
        <dbReference type="ARBA" id="ARBA00022701"/>
    </source>
</evidence>
<organism evidence="9 10">
    <name type="scientific">Clitoria ternatea</name>
    <name type="common">Butterfly pea</name>
    <dbReference type="NCBI Taxonomy" id="43366"/>
    <lineage>
        <taxon>Eukaryota</taxon>
        <taxon>Viridiplantae</taxon>
        <taxon>Streptophyta</taxon>
        <taxon>Embryophyta</taxon>
        <taxon>Tracheophyta</taxon>
        <taxon>Spermatophyta</taxon>
        <taxon>Magnoliopsida</taxon>
        <taxon>eudicotyledons</taxon>
        <taxon>Gunneridae</taxon>
        <taxon>Pentapetalae</taxon>
        <taxon>rosids</taxon>
        <taxon>fabids</taxon>
        <taxon>Fabales</taxon>
        <taxon>Fabaceae</taxon>
        <taxon>Papilionoideae</taxon>
        <taxon>50 kb inversion clade</taxon>
        <taxon>NPAAA clade</taxon>
        <taxon>indigoferoid/millettioid clade</taxon>
        <taxon>Phaseoleae</taxon>
        <taxon>Clitoria</taxon>
    </lineage>
</organism>
<dbReference type="PROSITE" id="PS50102">
    <property type="entry name" value="RRM"/>
    <property type="match status" value="1"/>
</dbReference>
<evidence type="ECO:0000256" key="6">
    <source>
        <dbReference type="PROSITE-ProRule" id="PRU00176"/>
    </source>
</evidence>
<proteinExistence type="predicted"/>
<dbReference type="SMART" id="SM00360">
    <property type="entry name" value="RRM"/>
    <property type="match status" value="1"/>
</dbReference>
<keyword evidence="5" id="KW-0505">Motor protein</keyword>